<feature type="compositionally biased region" description="Basic and acidic residues" evidence="1">
    <location>
        <begin position="748"/>
        <end position="763"/>
    </location>
</feature>
<evidence type="ECO:0000256" key="1">
    <source>
        <dbReference type="SAM" id="MobiDB-lite"/>
    </source>
</evidence>
<organism evidence="3 4">
    <name type="scientific">Gomphillus americanus</name>
    <dbReference type="NCBI Taxonomy" id="1940652"/>
    <lineage>
        <taxon>Eukaryota</taxon>
        <taxon>Fungi</taxon>
        <taxon>Dikarya</taxon>
        <taxon>Ascomycota</taxon>
        <taxon>Pezizomycotina</taxon>
        <taxon>Lecanoromycetes</taxon>
        <taxon>OSLEUM clade</taxon>
        <taxon>Ostropomycetidae</taxon>
        <taxon>Ostropales</taxon>
        <taxon>Graphidaceae</taxon>
        <taxon>Gomphilloideae</taxon>
        <taxon>Gomphillus</taxon>
    </lineage>
</organism>
<sequence length="808" mass="89886">MLAKEVEGLQLRSKGIISGVIKSGISRDQRDKDLPSGPFENKTVTNSHKPLGEMHHNLGYSGQSSRAIDQQSMDKPLLSHRKSKNDVKVNSQGKAKAKVDLISSIGMTSPKETKSSTNLAALLGRGKSKNKNLDQEVKNKENEPPTPSNHTVSPPIWAEFSNQQTMQGTRVTLNDAEFMESRATKHMQQECSPSKARTPHEQLAPNVSQGVKVPLKIPAESHSEPKTNIFGLLRKRSHSKSERRDGPNISRPTTAESISNQSDGTDRAHSKVQAAIAGLNNKTREQIQTARFPQADIEKEFEEMLEARNIAPEVREKMRALDLHIKMDLLKQNQGALSQVDRELAGSRSSSRPGTRSRTNTSESVHSNKNESPEVAEKKPRPRSFTGFTLGKGGSSPKKQKQSKTSTHARGRSADLPRSTSTTSLNSVASTSSFSLFGKSPKPAVPSDFISYLRSNTRPQDTEVGKIQKLRQLLRNETVSWVNEFITDGGMIELVNLVYRIIEIEWREEHEDNLLHHVLTCLKALTTTSAAIQQLLKLEQRLFPALLALLFSSGEDRKGPSEFTTRGLIVSLLLASISASPTPERARALLSYLRDPSPQDTAVSFVAEMHRPRPFRKWSNEINNVSKEVFWIFLHNLNIIAYPTEIQMDAPYNVRHFPSPRPPVPAAPYVGSVEWDATIYLAIHLDLLNSMIASLDSVEERNQVRTELKDSGFEKLMGGTLRTCKEKFYGHVHAGLSTWAGAAQEDGWNSKDVREGPRKEPSKRSKSVSPKKGDKPPVLDMPKLDFSAANRLGPSMFSEHKPEFDAWL</sequence>
<evidence type="ECO:0000259" key="2">
    <source>
        <dbReference type="SMART" id="SM01140"/>
    </source>
</evidence>
<dbReference type="AlphaFoldDB" id="A0A8H3FQV9"/>
<keyword evidence="4" id="KW-1185">Reference proteome</keyword>
<dbReference type="GO" id="GO:0031267">
    <property type="term" value="F:small GTPase binding"/>
    <property type="evidence" value="ECO:0007669"/>
    <property type="project" value="InterPro"/>
</dbReference>
<feature type="compositionally biased region" description="Basic residues" evidence="1">
    <location>
        <begin position="398"/>
        <end position="411"/>
    </location>
</feature>
<dbReference type="OrthoDB" id="2155261at2759"/>
<gene>
    <name evidence="3" type="ORF">GOMPHAMPRED_003935</name>
</gene>
<protein>
    <recommendedName>
        <fullName evidence="2">Formin GTPase-binding domain-containing protein</fullName>
    </recommendedName>
</protein>
<dbReference type="GO" id="GO:0030036">
    <property type="term" value="P:actin cytoskeleton organization"/>
    <property type="evidence" value="ECO:0007669"/>
    <property type="project" value="InterPro"/>
</dbReference>
<evidence type="ECO:0000313" key="4">
    <source>
        <dbReference type="Proteomes" id="UP000664169"/>
    </source>
</evidence>
<feature type="compositionally biased region" description="Basic and acidic residues" evidence="1">
    <location>
        <begin position="366"/>
        <end position="379"/>
    </location>
</feature>
<dbReference type="Proteomes" id="UP000664169">
    <property type="component" value="Unassembled WGS sequence"/>
</dbReference>
<feature type="compositionally biased region" description="Basic and acidic residues" evidence="1">
    <location>
        <begin position="131"/>
        <end position="143"/>
    </location>
</feature>
<dbReference type="Gene3D" id="1.25.10.10">
    <property type="entry name" value="Leucine-rich Repeat Variant"/>
    <property type="match status" value="1"/>
</dbReference>
<feature type="region of interest" description="Disordered" evidence="1">
    <location>
        <begin position="337"/>
        <end position="425"/>
    </location>
</feature>
<proteinExistence type="predicted"/>
<dbReference type="Pfam" id="PF06371">
    <property type="entry name" value="Drf_GBD"/>
    <property type="match status" value="1"/>
</dbReference>
<feature type="domain" description="Formin GTPase-binding" evidence="2">
    <location>
        <begin position="289"/>
        <end position="578"/>
    </location>
</feature>
<accession>A0A8H3FQV9</accession>
<feature type="region of interest" description="Disordered" evidence="1">
    <location>
        <begin position="220"/>
        <end position="270"/>
    </location>
</feature>
<name>A0A8H3FQV9_9LECA</name>
<feature type="region of interest" description="Disordered" evidence="1">
    <location>
        <begin position="20"/>
        <end position="75"/>
    </location>
</feature>
<feature type="compositionally biased region" description="Low complexity" evidence="1">
    <location>
        <begin position="347"/>
        <end position="362"/>
    </location>
</feature>
<feature type="compositionally biased region" description="Basic and acidic residues" evidence="1">
    <location>
        <begin position="25"/>
        <end position="34"/>
    </location>
</feature>
<dbReference type="SMART" id="SM01140">
    <property type="entry name" value="Drf_GBD"/>
    <property type="match status" value="1"/>
</dbReference>
<dbReference type="EMBL" id="CAJPDQ010000023">
    <property type="protein sequence ID" value="CAF9925581.1"/>
    <property type="molecule type" value="Genomic_DNA"/>
</dbReference>
<dbReference type="InterPro" id="IPR010473">
    <property type="entry name" value="GTPase-bd"/>
</dbReference>
<reference evidence="3" key="1">
    <citation type="submission" date="2021-03" db="EMBL/GenBank/DDBJ databases">
        <authorList>
            <person name="Tagirdzhanova G."/>
        </authorList>
    </citation>
    <scope>NUCLEOTIDE SEQUENCE</scope>
</reference>
<dbReference type="GO" id="GO:0003779">
    <property type="term" value="F:actin binding"/>
    <property type="evidence" value="ECO:0007669"/>
    <property type="project" value="InterPro"/>
</dbReference>
<feature type="region of interest" description="Disordered" evidence="1">
    <location>
        <begin position="109"/>
        <end position="153"/>
    </location>
</feature>
<feature type="region of interest" description="Disordered" evidence="1">
    <location>
        <begin position="745"/>
        <end position="785"/>
    </location>
</feature>
<dbReference type="SUPFAM" id="SSF48371">
    <property type="entry name" value="ARM repeat"/>
    <property type="match status" value="1"/>
</dbReference>
<dbReference type="InterPro" id="IPR011989">
    <property type="entry name" value="ARM-like"/>
</dbReference>
<comment type="caution">
    <text evidence="3">The sequence shown here is derived from an EMBL/GenBank/DDBJ whole genome shotgun (WGS) entry which is preliminary data.</text>
</comment>
<dbReference type="InterPro" id="IPR016024">
    <property type="entry name" value="ARM-type_fold"/>
</dbReference>
<evidence type="ECO:0000313" key="3">
    <source>
        <dbReference type="EMBL" id="CAF9925581.1"/>
    </source>
</evidence>
<feature type="compositionally biased region" description="Polar residues" evidence="1">
    <location>
        <begin position="60"/>
        <end position="73"/>
    </location>
</feature>
<feature type="compositionally biased region" description="Polar residues" evidence="1">
    <location>
        <begin position="250"/>
        <end position="263"/>
    </location>
</feature>